<accession>A0A6I0HGU3</accession>
<protein>
    <submittedName>
        <fullName evidence="2">HNH endonuclease</fullName>
    </submittedName>
</protein>
<dbReference type="GO" id="GO:0004519">
    <property type="term" value="F:endonuclease activity"/>
    <property type="evidence" value="ECO:0007669"/>
    <property type="project" value="UniProtKB-KW"/>
</dbReference>
<dbReference type="EMBL" id="WCWW01000015">
    <property type="protein sequence ID" value="KAB3857252.1"/>
    <property type="molecule type" value="Genomic_DNA"/>
</dbReference>
<dbReference type="Gene3D" id="3.90.75.20">
    <property type="match status" value="1"/>
</dbReference>
<dbReference type="InterPro" id="IPR003615">
    <property type="entry name" value="HNH_nuc"/>
</dbReference>
<evidence type="ECO:0000313" key="2">
    <source>
        <dbReference type="EMBL" id="KAB3857252.1"/>
    </source>
</evidence>
<name>A0A6I0HGU3_PHOVU</name>
<proteinExistence type="predicted"/>
<sequence length="207" mass="23653">MEEKTQRSEIPNHVGYYADMQGNIYNSKGSKLIPQTQGNYVGVDLPIGNGKFKRFGVHRLIAITFIPNPENKPQVNHKDGDKHNNSVTNLEWVTRSENQKHRFCELHHSHFGEKNTQAKLTEAKVRDIVKFKHLGLGLGYLSDMFSVSKQTICDIMAGRSWSHVTGIPPKRNIKRMKELDLLNESNFAWVHVSYRSDGANRKQVLSL</sequence>
<keyword evidence="2" id="KW-0255">Endonuclease</keyword>
<dbReference type="AlphaFoldDB" id="A0A6I0HGU3"/>
<keyword evidence="2" id="KW-0540">Nuclease</keyword>
<dbReference type="SUPFAM" id="SSF54060">
    <property type="entry name" value="His-Me finger endonucleases"/>
    <property type="match status" value="1"/>
</dbReference>
<dbReference type="Proteomes" id="UP000441522">
    <property type="component" value="Unassembled WGS sequence"/>
</dbReference>
<organism evidence="2 3">
    <name type="scientific">Phocaeicola vulgatus</name>
    <name type="common">Bacteroides vulgatus</name>
    <dbReference type="NCBI Taxonomy" id="821"/>
    <lineage>
        <taxon>Bacteria</taxon>
        <taxon>Pseudomonadati</taxon>
        <taxon>Bacteroidota</taxon>
        <taxon>Bacteroidia</taxon>
        <taxon>Bacteroidales</taxon>
        <taxon>Bacteroidaceae</taxon>
        <taxon>Phocaeicola</taxon>
    </lineage>
</organism>
<feature type="domain" description="HNH nuclease" evidence="1">
    <location>
        <begin position="51"/>
        <end position="99"/>
    </location>
</feature>
<dbReference type="SMART" id="SM00507">
    <property type="entry name" value="HNHc"/>
    <property type="match status" value="1"/>
</dbReference>
<reference evidence="2 3" key="1">
    <citation type="journal article" date="2019" name="Nat. Med.">
        <title>A library of human gut bacterial isolates paired with longitudinal multiomics data enables mechanistic microbiome research.</title>
        <authorList>
            <person name="Poyet M."/>
            <person name="Groussin M."/>
            <person name="Gibbons S.M."/>
            <person name="Avila-Pacheco J."/>
            <person name="Jiang X."/>
            <person name="Kearney S.M."/>
            <person name="Perrotta A.R."/>
            <person name="Berdy B."/>
            <person name="Zhao S."/>
            <person name="Lieberman T.D."/>
            <person name="Swanson P.K."/>
            <person name="Smith M."/>
            <person name="Roesemann S."/>
            <person name="Alexander J.E."/>
            <person name="Rich S.A."/>
            <person name="Livny J."/>
            <person name="Vlamakis H."/>
            <person name="Clish C."/>
            <person name="Bullock K."/>
            <person name="Deik A."/>
            <person name="Scott J."/>
            <person name="Pierce K.A."/>
            <person name="Xavier R.J."/>
            <person name="Alm E.J."/>
        </authorList>
    </citation>
    <scope>NUCLEOTIDE SEQUENCE [LARGE SCALE GENOMIC DNA]</scope>
    <source>
        <strain evidence="2 3">BIOML-A5</strain>
    </source>
</reference>
<comment type="caution">
    <text evidence="2">The sequence shown here is derived from an EMBL/GenBank/DDBJ whole genome shotgun (WGS) entry which is preliminary data.</text>
</comment>
<evidence type="ECO:0000259" key="1">
    <source>
        <dbReference type="SMART" id="SM00507"/>
    </source>
</evidence>
<dbReference type="InterPro" id="IPR044925">
    <property type="entry name" value="His-Me_finger_sf"/>
</dbReference>
<evidence type="ECO:0000313" key="3">
    <source>
        <dbReference type="Proteomes" id="UP000441522"/>
    </source>
</evidence>
<dbReference type="Pfam" id="PF13392">
    <property type="entry name" value="HNH_3"/>
    <property type="match status" value="1"/>
</dbReference>
<dbReference type="RefSeq" id="WP_151849693.1">
    <property type="nucleotide sequence ID" value="NZ_JANUKW010000004.1"/>
</dbReference>
<gene>
    <name evidence="2" type="ORF">GAS29_08530</name>
</gene>
<keyword evidence="2" id="KW-0378">Hydrolase</keyword>